<sequence length="131" mass="15853">MAEVELDAARALADFARVALLERDARVGARRRRRIPVRKIWRCRREMHGRDFGEQVEKEAKRMRRILANRESARQTIRRRQEIERKYLQWVLLLQDFYSLLNSRWWQLDLMVIQECNLSGMQVWKSQKNGA</sequence>
<protein>
    <recommendedName>
        <fullName evidence="3">BZIP domain-containing protein</fullName>
    </recommendedName>
</protein>
<keyword evidence="2" id="KW-1185">Reference proteome</keyword>
<evidence type="ECO:0000313" key="1">
    <source>
        <dbReference type="EMBL" id="KAK1300686.1"/>
    </source>
</evidence>
<dbReference type="EMBL" id="JAUJYO010000013">
    <property type="protein sequence ID" value="KAK1300686.1"/>
    <property type="molecule type" value="Genomic_DNA"/>
</dbReference>
<reference evidence="1" key="2">
    <citation type="submission" date="2023-06" db="EMBL/GenBank/DDBJ databases">
        <authorList>
            <person name="Ma L."/>
            <person name="Liu K.-W."/>
            <person name="Li Z."/>
            <person name="Hsiao Y.-Y."/>
            <person name="Qi Y."/>
            <person name="Fu T."/>
            <person name="Tang G."/>
            <person name="Zhang D."/>
            <person name="Sun W.-H."/>
            <person name="Liu D.-K."/>
            <person name="Li Y."/>
            <person name="Chen G.-Z."/>
            <person name="Liu X.-D."/>
            <person name="Liao X.-Y."/>
            <person name="Jiang Y.-T."/>
            <person name="Yu X."/>
            <person name="Hao Y."/>
            <person name="Huang J."/>
            <person name="Zhao X.-W."/>
            <person name="Ke S."/>
            <person name="Chen Y.-Y."/>
            <person name="Wu W.-L."/>
            <person name="Hsu J.-L."/>
            <person name="Lin Y.-F."/>
            <person name="Huang M.-D."/>
            <person name="Li C.-Y."/>
            <person name="Huang L."/>
            <person name="Wang Z.-W."/>
            <person name="Zhao X."/>
            <person name="Zhong W.-Y."/>
            <person name="Peng D.-H."/>
            <person name="Ahmad S."/>
            <person name="Lan S."/>
            <person name="Zhang J.-S."/>
            <person name="Tsai W.-C."/>
            <person name="Van De Peer Y."/>
            <person name="Liu Z.-J."/>
        </authorList>
    </citation>
    <scope>NUCLEOTIDE SEQUENCE</scope>
    <source>
        <strain evidence="1">CP</strain>
        <tissue evidence="1">Leaves</tissue>
    </source>
</reference>
<dbReference type="Proteomes" id="UP001180020">
    <property type="component" value="Unassembled WGS sequence"/>
</dbReference>
<evidence type="ECO:0000313" key="2">
    <source>
        <dbReference type="Proteomes" id="UP001180020"/>
    </source>
</evidence>
<comment type="caution">
    <text evidence="1">The sequence shown here is derived from an EMBL/GenBank/DDBJ whole genome shotgun (WGS) entry which is preliminary data.</text>
</comment>
<gene>
    <name evidence="1" type="ORF">QJS10_CPB13g01635</name>
</gene>
<name>A0AAV9DIB5_ACOCL</name>
<dbReference type="AlphaFoldDB" id="A0AAV9DIB5"/>
<accession>A0AAV9DIB5</accession>
<evidence type="ECO:0008006" key="3">
    <source>
        <dbReference type="Google" id="ProtNLM"/>
    </source>
</evidence>
<organism evidence="1 2">
    <name type="scientific">Acorus calamus</name>
    <name type="common">Sweet flag</name>
    <dbReference type="NCBI Taxonomy" id="4465"/>
    <lineage>
        <taxon>Eukaryota</taxon>
        <taxon>Viridiplantae</taxon>
        <taxon>Streptophyta</taxon>
        <taxon>Embryophyta</taxon>
        <taxon>Tracheophyta</taxon>
        <taxon>Spermatophyta</taxon>
        <taxon>Magnoliopsida</taxon>
        <taxon>Liliopsida</taxon>
        <taxon>Acoraceae</taxon>
        <taxon>Acorus</taxon>
    </lineage>
</organism>
<proteinExistence type="predicted"/>
<reference evidence="1" key="1">
    <citation type="journal article" date="2023" name="Nat. Commun.">
        <title>Diploid and tetraploid genomes of Acorus and the evolution of monocots.</title>
        <authorList>
            <person name="Ma L."/>
            <person name="Liu K.W."/>
            <person name="Li Z."/>
            <person name="Hsiao Y.Y."/>
            <person name="Qi Y."/>
            <person name="Fu T."/>
            <person name="Tang G.D."/>
            <person name="Zhang D."/>
            <person name="Sun W.H."/>
            <person name="Liu D.K."/>
            <person name="Li Y."/>
            <person name="Chen G.Z."/>
            <person name="Liu X.D."/>
            <person name="Liao X.Y."/>
            <person name="Jiang Y.T."/>
            <person name="Yu X."/>
            <person name="Hao Y."/>
            <person name="Huang J."/>
            <person name="Zhao X.W."/>
            <person name="Ke S."/>
            <person name="Chen Y.Y."/>
            <person name="Wu W.L."/>
            <person name="Hsu J.L."/>
            <person name="Lin Y.F."/>
            <person name="Huang M.D."/>
            <person name="Li C.Y."/>
            <person name="Huang L."/>
            <person name="Wang Z.W."/>
            <person name="Zhao X."/>
            <person name="Zhong W.Y."/>
            <person name="Peng D.H."/>
            <person name="Ahmad S."/>
            <person name="Lan S."/>
            <person name="Zhang J.S."/>
            <person name="Tsai W.C."/>
            <person name="Van de Peer Y."/>
            <person name="Liu Z.J."/>
        </authorList>
    </citation>
    <scope>NUCLEOTIDE SEQUENCE</scope>
    <source>
        <strain evidence="1">CP</strain>
    </source>
</reference>